<reference evidence="3" key="1">
    <citation type="submission" date="2025-08" db="UniProtKB">
        <authorList>
            <consortium name="Ensembl"/>
        </authorList>
    </citation>
    <scope>IDENTIFICATION</scope>
</reference>
<dbReference type="Pfam" id="PF00048">
    <property type="entry name" value="IL8"/>
    <property type="match status" value="1"/>
</dbReference>
<dbReference type="Proteomes" id="UP000261540">
    <property type="component" value="Unplaced"/>
</dbReference>
<sequence length="85" mass="9825">RVPVRVCGLQVLFSESKLSLLFSATSCCVGYSSRRLPCHKLKRYTIQPMTDTCDIEAVIFHTKRGRFICANPLQYWTIKRIKCLQ</sequence>
<dbReference type="GeneTree" id="ENSGT01140000282650"/>
<dbReference type="PANTHER" id="PTHR12015">
    <property type="entry name" value="SMALL INDUCIBLE CYTOKINE A"/>
    <property type="match status" value="1"/>
</dbReference>
<dbReference type="InterPro" id="IPR039809">
    <property type="entry name" value="Chemokine_b/g/d"/>
</dbReference>
<evidence type="ECO:0000259" key="2">
    <source>
        <dbReference type="SMART" id="SM00199"/>
    </source>
</evidence>
<dbReference type="STRING" id="1676925.ENSPKIP00000002815"/>
<evidence type="ECO:0000256" key="1">
    <source>
        <dbReference type="ARBA" id="ARBA00022514"/>
    </source>
</evidence>
<dbReference type="InterPro" id="IPR001811">
    <property type="entry name" value="Chemokine_IL8-like_dom"/>
</dbReference>
<name>A0A3B3QB08_9TELE</name>
<feature type="domain" description="Chemokine interleukin-8-like" evidence="2">
    <location>
        <begin position="24"/>
        <end position="84"/>
    </location>
</feature>
<evidence type="ECO:0000313" key="4">
    <source>
        <dbReference type="Proteomes" id="UP000261540"/>
    </source>
</evidence>
<dbReference type="SUPFAM" id="SSF54117">
    <property type="entry name" value="Interleukin 8-like chemokines"/>
    <property type="match status" value="1"/>
</dbReference>
<dbReference type="InterPro" id="IPR036048">
    <property type="entry name" value="Interleukin_8-like_sf"/>
</dbReference>
<reference evidence="3" key="2">
    <citation type="submission" date="2025-09" db="UniProtKB">
        <authorList>
            <consortium name="Ensembl"/>
        </authorList>
    </citation>
    <scope>IDENTIFICATION</scope>
</reference>
<accession>A0A3B3QB08</accession>
<protein>
    <recommendedName>
        <fullName evidence="2">Chemokine interleukin-8-like domain-containing protein</fullName>
    </recommendedName>
</protein>
<dbReference type="SMART" id="SM00199">
    <property type="entry name" value="SCY"/>
    <property type="match status" value="1"/>
</dbReference>
<dbReference type="GO" id="GO:0008009">
    <property type="term" value="F:chemokine activity"/>
    <property type="evidence" value="ECO:0007669"/>
    <property type="project" value="InterPro"/>
</dbReference>
<dbReference type="AlphaFoldDB" id="A0A3B3QB08"/>
<evidence type="ECO:0000313" key="3">
    <source>
        <dbReference type="Ensembl" id="ENSPKIP00000002815.1"/>
    </source>
</evidence>
<organism evidence="3 4">
    <name type="scientific">Paramormyrops kingsleyae</name>
    <dbReference type="NCBI Taxonomy" id="1676925"/>
    <lineage>
        <taxon>Eukaryota</taxon>
        <taxon>Metazoa</taxon>
        <taxon>Chordata</taxon>
        <taxon>Craniata</taxon>
        <taxon>Vertebrata</taxon>
        <taxon>Euteleostomi</taxon>
        <taxon>Actinopterygii</taxon>
        <taxon>Neopterygii</taxon>
        <taxon>Teleostei</taxon>
        <taxon>Osteoglossocephala</taxon>
        <taxon>Osteoglossomorpha</taxon>
        <taxon>Osteoglossiformes</taxon>
        <taxon>Mormyridae</taxon>
        <taxon>Paramormyrops</taxon>
    </lineage>
</organism>
<dbReference type="GO" id="GO:0006955">
    <property type="term" value="P:immune response"/>
    <property type="evidence" value="ECO:0007669"/>
    <property type="project" value="InterPro"/>
</dbReference>
<proteinExistence type="predicted"/>
<dbReference type="Gene3D" id="2.40.50.40">
    <property type="match status" value="1"/>
</dbReference>
<dbReference type="PANTHER" id="PTHR12015:SF108">
    <property type="entry name" value="C-C MOTIF CHEMOKINE 20"/>
    <property type="match status" value="1"/>
</dbReference>
<dbReference type="Ensembl" id="ENSPKIT00000026767.1">
    <property type="protein sequence ID" value="ENSPKIP00000002815.1"/>
    <property type="gene ID" value="ENSPKIG00000020557.1"/>
</dbReference>
<dbReference type="GO" id="GO:0005615">
    <property type="term" value="C:extracellular space"/>
    <property type="evidence" value="ECO:0007669"/>
    <property type="project" value="UniProtKB-KW"/>
</dbReference>
<keyword evidence="4" id="KW-1185">Reference proteome</keyword>
<keyword evidence="1" id="KW-0202">Cytokine</keyword>